<keyword evidence="2" id="KW-1185">Reference proteome</keyword>
<proteinExistence type="predicted"/>
<dbReference type="Proteomes" id="UP001209878">
    <property type="component" value="Unassembled WGS sequence"/>
</dbReference>
<evidence type="ECO:0000313" key="2">
    <source>
        <dbReference type="Proteomes" id="UP001209878"/>
    </source>
</evidence>
<protein>
    <submittedName>
        <fullName evidence="1">Uncharacterized protein</fullName>
    </submittedName>
</protein>
<evidence type="ECO:0000313" key="1">
    <source>
        <dbReference type="EMBL" id="KAK2171159.1"/>
    </source>
</evidence>
<dbReference type="EMBL" id="JAODUO010001096">
    <property type="protein sequence ID" value="KAK2171159.1"/>
    <property type="molecule type" value="Genomic_DNA"/>
</dbReference>
<sequence length="99" mass="11282">MELAYTLSTSAWEKTDPDRVKGFLTYIIIRQERLSDGRFRYAVKELQDEDVKLRVVYVEDAAGNQGPLAHVKNCELVVDGDKVQAINLDGDCLVRKPRQ</sequence>
<dbReference type="AlphaFoldDB" id="A0AAD9NL45"/>
<name>A0AAD9NL45_RIDPI</name>
<reference evidence="1" key="1">
    <citation type="journal article" date="2023" name="Mol. Biol. Evol.">
        <title>Third-Generation Sequencing Reveals the Adaptive Role of the Epigenome in Three Deep-Sea Polychaetes.</title>
        <authorList>
            <person name="Perez M."/>
            <person name="Aroh O."/>
            <person name="Sun Y."/>
            <person name="Lan Y."/>
            <person name="Juniper S.K."/>
            <person name="Young C.R."/>
            <person name="Angers B."/>
            <person name="Qian P.Y."/>
        </authorList>
    </citation>
    <scope>NUCLEOTIDE SEQUENCE</scope>
    <source>
        <strain evidence="1">R07B-5</strain>
    </source>
</reference>
<comment type="caution">
    <text evidence="1">The sequence shown here is derived from an EMBL/GenBank/DDBJ whole genome shotgun (WGS) entry which is preliminary data.</text>
</comment>
<accession>A0AAD9NL45</accession>
<organism evidence="1 2">
    <name type="scientific">Ridgeia piscesae</name>
    <name type="common">Tubeworm</name>
    <dbReference type="NCBI Taxonomy" id="27915"/>
    <lineage>
        <taxon>Eukaryota</taxon>
        <taxon>Metazoa</taxon>
        <taxon>Spiralia</taxon>
        <taxon>Lophotrochozoa</taxon>
        <taxon>Annelida</taxon>
        <taxon>Polychaeta</taxon>
        <taxon>Sedentaria</taxon>
        <taxon>Canalipalpata</taxon>
        <taxon>Sabellida</taxon>
        <taxon>Siboglinidae</taxon>
        <taxon>Ridgeia</taxon>
    </lineage>
</organism>
<gene>
    <name evidence="1" type="ORF">NP493_1097g00005</name>
</gene>